<evidence type="ECO:0008006" key="5">
    <source>
        <dbReference type="Google" id="ProtNLM"/>
    </source>
</evidence>
<feature type="domain" description="Gfo/Idh/MocA-like oxidoreductase N-terminal" evidence="1">
    <location>
        <begin position="3"/>
        <end position="112"/>
    </location>
</feature>
<organism evidence="3 4">
    <name type="scientific">Tateyamaria omphalii</name>
    <dbReference type="NCBI Taxonomy" id="299262"/>
    <lineage>
        <taxon>Bacteria</taxon>
        <taxon>Pseudomonadati</taxon>
        <taxon>Pseudomonadota</taxon>
        <taxon>Alphaproteobacteria</taxon>
        <taxon>Rhodobacterales</taxon>
        <taxon>Roseobacteraceae</taxon>
        <taxon>Tateyamaria</taxon>
    </lineage>
</organism>
<dbReference type="InterPro" id="IPR036291">
    <property type="entry name" value="NAD(P)-bd_dom_sf"/>
</dbReference>
<evidence type="ECO:0000259" key="2">
    <source>
        <dbReference type="Pfam" id="PF22725"/>
    </source>
</evidence>
<sequence>MTRIGVAGVGLIGRQHLDAISRAQGVTVSAVFDPALKEDVAWPVVKSLSELAAHSDGVILAVPNHLHARMALMLIDADCPVLIEKPLTGTAADGVAVVRAAQNAGVPILVGHHRRHNPLVARAYEIIAEGTLGTVTTVQGTCWLPKPESYYAQAWRQRAGAGPLFINLIHDIDLLMYLCGLISHVQAMESSAVRGTEAEEVTVATLRFASGVLGTVNLSDVALGPWSWELTAGENPAYPKTDQSSYLIGGTKGSLSLPNLSLWTQHDGPDWWAPIQQTRVPVPLSDPLKSQIEHFAQVIRGKAEPLVSAADGLRAVQVIEAIKAAAGSGQIVSVG</sequence>
<evidence type="ECO:0000313" key="4">
    <source>
        <dbReference type="Proteomes" id="UP000186336"/>
    </source>
</evidence>
<accession>A0A1P8MYD7</accession>
<name>A0A1P8MYD7_9RHOB</name>
<feature type="domain" description="GFO/IDH/MocA-like oxidoreductase" evidence="2">
    <location>
        <begin position="121"/>
        <end position="255"/>
    </location>
</feature>
<protein>
    <recommendedName>
        <fullName evidence="5">Oxidoreductase</fullName>
    </recommendedName>
</protein>
<dbReference type="KEGG" id="tom:BWR18_15495"/>
<dbReference type="PANTHER" id="PTHR43377">
    <property type="entry name" value="BILIVERDIN REDUCTASE A"/>
    <property type="match status" value="1"/>
</dbReference>
<dbReference type="Gene3D" id="3.40.50.720">
    <property type="entry name" value="NAD(P)-binding Rossmann-like Domain"/>
    <property type="match status" value="1"/>
</dbReference>
<dbReference type="EMBL" id="CP019312">
    <property type="protein sequence ID" value="APX12929.1"/>
    <property type="molecule type" value="Genomic_DNA"/>
</dbReference>
<dbReference type="AlphaFoldDB" id="A0A1P8MYD7"/>
<evidence type="ECO:0000259" key="1">
    <source>
        <dbReference type="Pfam" id="PF01408"/>
    </source>
</evidence>
<dbReference type="GO" id="GO:0000166">
    <property type="term" value="F:nucleotide binding"/>
    <property type="evidence" value="ECO:0007669"/>
    <property type="project" value="InterPro"/>
</dbReference>
<dbReference type="OrthoDB" id="9792935at2"/>
<dbReference type="Pfam" id="PF22725">
    <property type="entry name" value="GFO_IDH_MocA_C3"/>
    <property type="match status" value="1"/>
</dbReference>
<gene>
    <name evidence="3" type="ORF">BWR18_15495</name>
</gene>
<dbReference type="InterPro" id="IPR055170">
    <property type="entry name" value="GFO_IDH_MocA-like_dom"/>
</dbReference>
<dbReference type="InterPro" id="IPR051450">
    <property type="entry name" value="Gfo/Idh/MocA_Oxidoreductases"/>
</dbReference>
<dbReference type="Pfam" id="PF01408">
    <property type="entry name" value="GFO_IDH_MocA"/>
    <property type="match status" value="1"/>
</dbReference>
<evidence type="ECO:0000313" key="3">
    <source>
        <dbReference type="EMBL" id="APX12929.1"/>
    </source>
</evidence>
<keyword evidence="4" id="KW-1185">Reference proteome</keyword>
<dbReference type="STRING" id="299262.BWR18_15495"/>
<proteinExistence type="predicted"/>
<dbReference type="SUPFAM" id="SSF55347">
    <property type="entry name" value="Glyceraldehyde-3-phosphate dehydrogenase-like, C-terminal domain"/>
    <property type="match status" value="1"/>
</dbReference>
<dbReference type="Proteomes" id="UP000186336">
    <property type="component" value="Chromosome"/>
</dbReference>
<dbReference type="InterPro" id="IPR000683">
    <property type="entry name" value="Gfo/Idh/MocA-like_OxRdtase_N"/>
</dbReference>
<dbReference type="PANTHER" id="PTHR43377:SF8">
    <property type="entry name" value="BLR3664 PROTEIN"/>
    <property type="match status" value="1"/>
</dbReference>
<reference evidence="3 4" key="1">
    <citation type="submission" date="2017-01" db="EMBL/GenBank/DDBJ databases">
        <title>Complete genome of Tateyamaria omphalii DOK1-4 isolated from seawater in Dokdo.</title>
        <authorList>
            <person name="Kim J.H."/>
            <person name="Chi W.-J."/>
        </authorList>
    </citation>
    <scope>NUCLEOTIDE SEQUENCE [LARGE SCALE GENOMIC DNA]</scope>
    <source>
        <strain evidence="3 4">DOK1-4</strain>
    </source>
</reference>
<dbReference type="RefSeq" id="WP_076629350.1">
    <property type="nucleotide sequence ID" value="NZ_CP019312.1"/>
</dbReference>
<dbReference type="Gene3D" id="3.30.360.10">
    <property type="entry name" value="Dihydrodipicolinate Reductase, domain 2"/>
    <property type="match status" value="1"/>
</dbReference>
<dbReference type="SUPFAM" id="SSF51735">
    <property type="entry name" value="NAD(P)-binding Rossmann-fold domains"/>
    <property type="match status" value="1"/>
</dbReference>